<protein>
    <recommendedName>
        <fullName evidence="5">Cytochrome c domain-containing protein</fullName>
    </recommendedName>
</protein>
<dbReference type="PANTHER" id="PTHR35394">
    <property type="entry name" value="DUF3176 DOMAIN-CONTAINING PROTEIN"/>
    <property type="match status" value="1"/>
</dbReference>
<accession>A0AB74CL86</accession>
<evidence type="ECO:0008006" key="5">
    <source>
        <dbReference type="Google" id="ProtNLM"/>
    </source>
</evidence>
<feature type="transmembrane region" description="Helical" evidence="2">
    <location>
        <begin position="580"/>
        <end position="599"/>
    </location>
</feature>
<dbReference type="Proteomes" id="UP000275480">
    <property type="component" value="Unassembled WGS sequence"/>
</dbReference>
<evidence type="ECO:0000256" key="1">
    <source>
        <dbReference type="SAM" id="MobiDB-lite"/>
    </source>
</evidence>
<keyword evidence="2" id="KW-0812">Transmembrane</keyword>
<comment type="caution">
    <text evidence="3">The sequence shown here is derived from an EMBL/GenBank/DDBJ whole genome shotgun (WGS) entry which is preliminary data.</text>
</comment>
<feature type="region of interest" description="Disordered" evidence="1">
    <location>
        <begin position="390"/>
        <end position="425"/>
    </location>
</feature>
<feature type="transmembrane region" description="Helical" evidence="2">
    <location>
        <begin position="53"/>
        <end position="73"/>
    </location>
</feature>
<keyword evidence="2" id="KW-1133">Transmembrane helix</keyword>
<organism evidence="3 4">
    <name type="scientific">Aspergillus flavus</name>
    <dbReference type="NCBI Taxonomy" id="5059"/>
    <lineage>
        <taxon>Eukaryota</taxon>
        <taxon>Fungi</taxon>
        <taxon>Dikarya</taxon>
        <taxon>Ascomycota</taxon>
        <taxon>Pezizomycotina</taxon>
        <taxon>Eurotiomycetes</taxon>
        <taxon>Eurotiomycetidae</taxon>
        <taxon>Eurotiales</taxon>
        <taxon>Aspergillaceae</taxon>
        <taxon>Aspergillus</taxon>
        <taxon>Aspergillus subgen. Circumdati</taxon>
    </lineage>
</organism>
<dbReference type="PANTHER" id="PTHR35394:SF5">
    <property type="entry name" value="DUF3176 DOMAIN-CONTAINING PROTEIN"/>
    <property type="match status" value="1"/>
</dbReference>
<dbReference type="AlphaFoldDB" id="A0AB74CL86"/>
<proteinExistence type="predicted"/>
<feature type="transmembrane region" description="Helical" evidence="2">
    <location>
        <begin position="21"/>
        <end position="41"/>
    </location>
</feature>
<name>A0AB74CL86_ASPFL</name>
<feature type="transmembrane region" description="Helical" evidence="2">
    <location>
        <begin position="119"/>
        <end position="137"/>
    </location>
</feature>
<dbReference type="EMBL" id="QQZZ01000028">
    <property type="protein sequence ID" value="RMZ47468.1"/>
    <property type="molecule type" value="Genomic_DNA"/>
</dbReference>
<evidence type="ECO:0000313" key="4">
    <source>
        <dbReference type="Proteomes" id="UP000275480"/>
    </source>
</evidence>
<feature type="region of interest" description="Disordered" evidence="1">
    <location>
        <begin position="662"/>
        <end position="685"/>
    </location>
</feature>
<dbReference type="InterPro" id="IPR021514">
    <property type="entry name" value="DUF3176"/>
</dbReference>
<sequence length="685" mass="75555">MKDTTPTKRLGTAYAPWIPELWALGGSGLAFAGMVALLRVFDDRPIFDWYGVTLNTLVSILSAAMKAALIYAISECISQWKWILFSREERLLIDFERMDSASRGPLGGINVLWKTRRSIFVRLGAFLTLLAIALDPFSQQLVQLRQGTEFIDSLGDAYAKSAKTQEYTKGDVVYVNSTNSTINPSGPKAIVAKTMIDLSMQGSILNGFSRSLAEIRQQANVTCPTGQCTWPPFKTLGVCHTCHNLTSDLKRVDNFGDVAGPLLLASDTMPANDSSAFVLPNGHFMAGINGQFASIIGITAGSYQNSANSWMVDSPTMTAFGSGNPQKTNRMQDVDTLIWSTSMIYVDTVQLGLNSRMWPDVPVRASECALYYCVQNINATVEGNTIYENTTEDTDAKRDPNSWQPKYSPLDDEYAPENIPPNDQMSSLEWNERYSAISRDDLTLYYPQNSSGPIYTLSETGVKPISAYFPTLLTANMTGSTNVTRAIVERLGDHAVGYNGAWIGYKAYPEALRHIFETSEDVDLPAKFAALGASMTNDMRRNGDGISRFDPLNGHIDLSSDNKPEYGLVGVATTYYSIEWGWIVLHAMMLAGGLVFWLLTARNSSRPEAVQIWKSSSLAVLRQGRTTGRVLEGSKTMKEMRIKARKQKVLVTLDQCPEDLIALPTRQRDDADAAPDAAPDDRHDD</sequence>
<evidence type="ECO:0000313" key="3">
    <source>
        <dbReference type="EMBL" id="RMZ47468.1"/>
    </source>
</evidence>
<reference evidence="3 4" key="1">
    <citation type="submission" date="2018-07" db="EMBL/GenBank/DDBJ databases">
        <title>Identification of spontaneous genetic mutation associated with occurrence of a yellow conidial color mutant of Aspergillus flavus.</title>
        <authorList>
            <person name="Chang P.-K."/>
            <person name="Mack B.M."/>
            <person name="Scharfenstein L."/>
            <person name="Gilbert M.K."/>
        </authorList>
    </citation>
    <scope>NUCLEOTIDE SEQUENCE [LARGE SCALE GENOMIC DNA]</scope>
    <source>
        <strain evidence="3 4">CA14</strain>
    </source>
</reference>
<keyword evidence="2" id="KW-0472">Membrane</keyword>
<dbReference type="Pfam" id="PF11374">
    <property type="entry name" value="DUF3176"/>
    <property type="match status" value="1"/>
</dbReference>
<gene>
    <name evidence="3" type="ORF">CA14_010299</name>
</gene>
<evidence type="ECO:0000256" key="2">
    <source>
        <dbReference type="SAM" id="Phobius"/>
    </source>
</evidence>